<dbReference type="KEGG" id="scad:DN051_01845"/>
<reference evidence="3 4" key="1">
    <citation type="journal article" date="2019" name="Int. J. Syst. Evol. Microbiol.">
        <title>Streptomyces cadmiisoli sp. nov., a novel actinomycete isolated from cadmium-contaminated soil.</title>
        <authorList>
            <person name="Li K."/>
            <person name="Tang X."/>
            <person name="Zhao J."/>
            <person name="Guo Y."/>
            <person name="Tang Y."/>
            <person name="Gao J."/>
        </authorList>
    </citation>
    <scope>NUCLEOTIDE SEQUENCE [LARGE SCALE GENOMIC DNA]</scope>
    <source>
        <strain evidence="3 4">ZFG47</strain>
    </source>
</reference>
<gene>
    <name evidence="3" type="ORF">DN051_01845</name>
</gene>
<feature type="domain" description="Hemerythrin-like" evidence="2">
    <location>
        <begin position="4"/>
        <end position="137"/>
    </location>
</feature>
<sequence length="232" mass="26025">MADVRDMYMAHRMIRREFGLLPQRVREVEPNDTRRSEVVGAHTELVCGFLHFHHEGEDLILWPLLQGRGGEEAEAVLPRMEEQHHAIEAAGNEVLRLLPEWRSTGRSGHELAEALDRLLAVLLEHMAMEEEQILPLAEKYVTAAEWKQLGEHSMKEVPKKVLPLAFGMAMYEGNPEVIKAVLAEAPLPARLILPFLAPRLYAKHAKRVHGTATPPRGTAALGEPGQPSRAEM</sequence>
<dbReference type="Proteomes" id="UP000249616">
    <property type="component" value="Chromosome"/>
</dbReference>
<dbReference type="AlphaFoldDB" id="A0A2Z4IS60"/>
<organism evidence="3 4">
    <name type="scientific">Streptomyces cadmiisoli</name>
    <dbReference type="NCBI Taxonomy" id="2184053"/>
    <lineage>
        <taxon>Bacteria</taxon>
        <taxon>Bacillati</taxon>
        <taxon>Actinomycetota</taxon>
        <taxon>Actinomycetes</taxon>
        <taxon>Kitasatosporales</taxon>
        <taxon>Streptomycetaceae</taxon>
        <taxon>Streptomyces</taxon>
        <taxon>Streptomyces aurantiacus group</taxon>
    </lineage>
</organism>
<proteinExistence type="predicted"/>
<dbReference type="InterPro" id="IPR012312">
    <property type="entry name" value="Hemerythrin-like"/>
</dbReference>
<keyword evidence="4" id="KW-1185">Reference proteome</keyword>
<name>A0A2Z4IS60_9ACTN</name>
<dbReference type="Gene3D" id="1.20.120.520">
    <property type="entry name" value="nmb1532 protein domain like"/>
    <property type="match status" value="1"/>
</dbReference>
<accession>A0A2Z4IS60</accession>
<evidence type="ECO:0000256" key="1">
    <source>
        <dbReference type="SAM" id="MobiDB-lite"/>
    </source>
</evidence>
<evidence type="ECO:0000313" key="4">
    <source>
        <dbReference type="Proteomes" id="UP000249616"/>
    </source>
</evidence>
<protein>
    <submittedName>
        <fullName evidence="3">Hemerythrin domain-containing protein</fullName>
    </submittedName>
</protein>
<dbReference type="EMBL" id="CP030073">
    <property type="protein sequence ID" value="AWW35560.1"/>
    <property type="molecule type" value="Genomic_DNA"/>
</dbReference>
<feature type="region of interest" description="Disordered" evidence="1">
    <location>
        <begin position="207"/>
        <end position="232"/>
    </location>
</feature>
<evidence type="ECO:0000259" key="2">
    <source>
        <dbReference type="Pfam" id="PF01814"/>
    </source>
</evidence>
<dbReference type="Pfam" id="PF01814">
    <property type="entry name" value="Hemerythrin"/>
    <property type="match status" value="1"/>
</dbReference>
<dbReference type="CDD" id="cd12108">
    <property type="entry name" value="Hr-like"/>
    <property type="match status" value="1"/>
</dbReference>
<evidence type="ECO:0000313" key="3">
    <source>
        <dbReference type="EMBL" id="AWW35560.1"/>
    </source>
</evidence>